<reference evidence="4" key="1">
    <citation type="submission" date="2020-11" db="EMBL/GenBank/DDBJ databases">
        <title>Chlorella ohadii genome sequencing and assembly.</title>
        <authorList>
            <person name="Murik O."/>
            <person name="Treves H."/>
            <person name="Kedem I."/>
            <person name="Shotland Y."/>
            <person name="Kaplan A."/>
        </authorList>
    </citation>
    <scope>NUCLEOTIDE SEQUENCE</scope>
    <source>
        <strain evidence="4">1</strain>
    </source>
</reference>
<protein>
    <submittedName>
        <fullName evidence="4">Uncharacterized protein</fullName>
    </submittedName>
</protein>
<dbReference type="GO" id="GO:0110102">
    <property type="term" value="P:ribulose bisphosphate carboxylase complex assembly"/>
    <property type="evidence" value="ECO:0007669"/>
    <property type="project" value="InterPro"/>
</dbReference>
<accession>A0AAD5E2S9</accession>
<evidence type="ECO:0000256" key="2">
    <source>
        <dbReference type="ARBA" id="ARBA00023186"/>
    </source>
</evidence>
<keyword evidence="3" id="KW-0120">Carbon dioxide fixation</keyword>
<dbReference type="SUPFAM" id="SSF158615">
    <property type="entry name" value="RbcX-like"/>
    <property type="match status" value="1"/>
</dbReference>
<evidence type="ECO:0000313" key="4">
    <source>
        <dbReference type="EMBL" id="KAI7845819.1"/>
    </source>
</evidence>
<keyword evidence="1" id="KW-0602">Photosynthesis</keyword>
<name>A0AAD5E2S9_9CHLO</name>
<evidence type="ECO:0000313" key="5">
    <source>
        <dbReference type="Proteomes" id="UP001205105"/>
    </source>
</evidence>
<evidence type="ECO:0000256" key="1">
    <source>
        <dbReference type="ARBA" id="ARBA00022531"/>
    </source>
</evidence>
<dbReference type="Gene3D" id="1.10.1200.210">
    <property type="entry name" value="Chaperonin-like RbcX"/>
    <property type="match status" value="1"/>
</dbReference>
<keyword evidence="2" id="KW-0143">Chaperone</keyword>
<sequence>MAKMAVPHDTFDGLGPEQKAASMLNTMFTFVALRVVLSQLGPGGEGGDLPPTPDYLWLRQFLEEHPLRNGNEWLAEMMAQDHWGQMLGLRILEVREAFCDEDFDWQLCQQLTAQQVRHANLALLRQHAARSFGGALGAAGGGDTADGGEQPGS</sequence>
<keyword evidence="5" id="KW-1185">Reference proteome</keyword>
<dbReference type="PANTHER" id="PTHR33791">
    <property type="entry name" value="CHAPERONIN-LIKE RBCX PROTEIN 1, CHLOROPLASTIC"/>
    <property type="match status" value="1"/>
</dbReference>
<dbReference type="Proteomes" id="UP001205105">
    <property type="component" value="Unassembled WGS sequence"/>
</dbReference>
<proteinExistence type="predicted"/>
<comment type="caution">
    <text evidence="4">The sequence shown here is derived from an EMBL/GenBank/DDBJ whole genome shotgun (WGS) entry which is preliminary data.</text>
</comment>
<evidence type="ECO:0000256" key="3">
    <source>
        <dbReference type="ARBA" id="ARBA00023300"/>
    </source>
</evidence>
<organism evidence="4 5">
    <name type="scientific">Chlorella ohadii</name>
    <dbReference type="NCBI Taxonomy" id="2649997"/>
    <lineage>
        <taxon>Eukaryota</taxon>
        <taxon>Viridiplantae</taxon>
        <taxon>Chlorophyta</taxon>
        <taxon>core chlorophytes</taxon>
        <taxon>Trebouxiophyceae</taxon>
        <taxon>Chlorellales</taxon>
        <taxon>Chlorellaceae</taxon>
        <taxon>Chlorella clade</taxon>
        <taxon>Chlorella</taxon>
    </lineage>
</organism>
<dbReference type="InterPro" id="IPR038052">
    <property type="entry name" value="Chaperonin_RbcX_sf"/>
</dbReference>
<dbReference type="InterPro" id="IPR003435">
    <property type="entry name" value="Chaperonin_RcbX"/>
</dbReference>
<dbReference type="PANTHER" id="PTHR33791:SF1">
    <property type="entry name" value="RUBISCO CHAPERONE RBCX"/>
    <property type="match status" value="1"/>
</dbReference>
<dbReference type="GO" id="GO:0015977">
    <property type="term" value="P:carbon fixation"/>
    <property type="evidence" value="ECO:0007669"/>
    <property type="project" value="UniProtKB-KW"/>
</dbReference>
<gene>
    <name evidence="4" type="ORF">COHA_000729</name>
</gene>
<dbReference type="GO" id="GO:0044183">
    <property type="term" value="F:protein folding chaperone"/>
    <property type="evidence" value="ECO:0007669"/>
    <property type="project" value="InterPro"/>
</dbReference>
<dbReference type="AlphaFoldDB" id="A0AAD5E2S9"/>
<dbReference type="GO" id="GO:0015979">
    <property type="term" value="P:photosynthesis"/>
    <property type="evidence" value="ECO:0007669"/>
    <property type="project" value="UniProtKB-KW"/>
</dbReference>
<dbReference type="Pfam" id="PF02341">
    <property type="entry name" value="RbcX"/>
    <property type="match status" value="1"/>
</dbReference>
<dbReference type="EMBL" id="JADXDR010000013">
    <property type="protein sequence ID" value="KAI7845819.1"/>
    <property type="molecule type" value="Genomic_DNA"/>
</dbReference>